<dbReference type="Gene3D" id="3.40.630.10">
    <property type="entry name" value="Zn peptidases"/>
    <property type="match status" value="1"/>
</dbReference>
<keyword evidence="2" id="KW-0378">Hydrolase</keyword>
<dbReference type="Pfam" id="PF01546">
    <property type="entry name" value="Peptidase_M20"/>
    <property type="match status" value="1"/>
</dbReference>
<comment type="caution">
    <text evidence="4">The sequence shown here is derived from an EMBL/GenBank/DDBJ whole genome shotgun (WGS) entry which is preliminary data.</text>
</comment>
<dbReference type="NCBIfam" id="TIGR01879">
    <property type="entry name" value="hydantase"/>
    <property type="match status" value="1"/>
</dbReference>
<evidence type="ECO:0000256" key="2">
    <source>
        <dbReference type="ARBA" id="ARBA00022801"/>
    </source>
</evidence>
<dbReference type="InterPro" id="IPR002933">
    <property type="entry name" value="Peptidase_M20"/>
</dbReference>
<reference evidence="4" key="1">
    <citation type="submission" date="2021-01" db="EMBL/GenBank/DDBJ databases">
        <title>YIM 132084 draft genome.</title>
        <authorList>
            <person name="An D."/>
        </authorList>
    </citation>
    <scope>NUCLEOTIDE SEQUENCE</scope>
    <source>
        <strain evidence="4">YIM 132084</strain>
    </source>
</reference>
<feature type="binding site" evidence="3">
    <location>
        <position position="90"/>
    </location>
    <ligand>
        <name>Zn(2+)</name>
        <dbReference type="ChEBI" id="CHEBI:29105"/>
        <label>2</label>
    </ligand>
</feature>
<keyword evidence="3" id="KW-0862">Zinc</keyword>
<dbReference type="AlphaFoldDB" id="A0A938YE60"/>
<dbReference type="SUPFAM" id="SSF55031">
    <property type="entry name" value="Bacterial exopeptidase dimerisation domain"/>
    <property type="match status" value="1"/>
</dbReference>
<evidence type="ECO:0000256" key="1">
    <source>
        <dbReference type="ARBA" id="ARBA00006153"/>
    </source>
</evidence>
<dbReference type="InterPro" id="IPR010158">
    <property type="entry name" value="Amidase_Cbmase"/>
</dbReference>
<evidence type="ECO:0000313" key="5">
    <source>
        <dbReference type="Proteomes" id="UP000663792"/>
    </source>
</evidence>
<sequence length="405" mass="42243">MWSDLAGIGRDPLRGGYVRRSFTEPDHQLREWFTEQALRRGLDVESDRNGNLWAWWLPAPPGGAPTREQDQQAVVTGSHLDSVTGGGAFDGLLGVVSALLAVDELRSRGLRPRRPVALVCFAEADGSRFGVPCLGSRLLTGALDADTARRLHDGDGVSLADAAGRAGVDPKGMGPDPDRLARVGTFVELHIEQGRLLAAADPAAPVGLASEVAAHGRWHITVSGQHNHAGTTAAADRHDPMLPAAAAVLAARRAMETRSGSFATVGRMRPVPDASTAIAAAVGLTVDVRAEDAAGAAGLIDEITHVLRVEAELEGCAVTVHRDWLAERVLFDTALGLELGGLLDAPVVACSGAHDAAVLADRVPAAMLFVRNASGVCHAPEEHAEPADCVAGVQALADCLERLAG</sequence>
<proteinExistence type="inferred from homology"/>
<evidence type="ECO:0000256" key="3">
    <source>
        <dbReference type="PIRSR" id="PIRSR001235-1"/>
    </source>
</evidence>
<organism evidence="4 5">
    <name type="scientific">Nakamurella leprariae</name>
    <dbReference type="NCBI Taxonomy" id="2803911"/>
    <lineage>
        <taxon>Bacteria</taxon>
        <taxon>Bacillati</taxon>
        <taxon>Actinomycetota</taxon>
        <taxon>Actinomycetes</taxon>
        <taxon>Nakamurellales</taxon>
        <taxon>Nakamurellaceae</taxon>
        <taxon>Nakamurella</taxon>
    </lineage>
</organism>
<feature type="binding site" evidence="3">
    <location>
        <position position="378"/>
    </location>
    <ligand>
        <name>Zn(2+)</name>
        <dbReference type="ChEBI" id="CHEBI:29105"/>
        <label>2</label>
    </ligand>
</feature>
<dbReference type="SUPFAM" id="SSF53187">
    <property type="entry name" value="Zn-dependent exopeptidases"/>
    <property type="match status" value="1"/>
</dbReference>
<accession>A0A938YE60</accession>
<dbReference type="GO" id="GO:0046872">
    <property type="term" value="F:metal ion binding"/>
    <property type="evidence" value="ECO:0007669"/>
    <property type="project" value="UniProtKB-KW"/>
</dbReference>
<feature type="binding site" evidence="3">
    <location>
        <position position="79"/>
    </location>
    <ligand>
        <name>Zn(2+)</name>
        <dbReference type="ChEBI" id="CHEBI:29105"/>
        <label>1</label>
    </ligand>
</feature>
<dbReference type="InterPro" id="IPR036264">
    <property type="entry name" value="Bact_exopeptidase_dim_dom"/>
</dbReference>
<dbReference type="Proteomes" id="UP000663792">
    <property type="component" value="Unassembled WGS sequence"/>
</dbReference>
<dbReference type="GO" id="GO:0016813">
    <property type="term" value="F:hydrolase activity, acting on carbon-nitrogen (but not peptide) bonds, in linear amidines"/>
    <property type="evidence" value="ECO:0007669"/>
    <property type="project" value="InterPro"/>
</dbReference>
<keyword evidence="5" id="KW-1185">Reference proteome</keyword>
<dbReference type="RefSeq" id="WP_205261275.1">
    <property type="nucleotide sequence ID" value="NZ_JAERWK010000016.1"/>
</dbReference>
<feature type="binding site" evidence="3">
    <location>
        <position position="90"/>
    </location>
    <ligand>
        <name>Zn(2+)</name>
        <dbReference type="ChEBI" id="CHEBI:29105"/>
        <label>1</label>
    </ligand>
</feature>
<comment type="cofactor">
    <cofactor evidence="3">
        <name>Zn(2+)</name>
        <dbReference type="ChEBI" id="CHEBI:29105"/>
    </cofactor>
    <text evidence="3">Binds 2 Zn(2+) ions per subunit.</text>
</comment>
<evidence type="ECO:0000313" key="4">
    <source>
        <dbReference type="EMBL" id="MBM9468184.1"/>
    </source>
</evidence>
<protein>
    <submittedName>
        <fullName evidence="4">Allantoate amidohydrolase</fullName>
    </submittedName>
</protein>
<dbReference type="PANTHER" id="PTHR32494">
    <property type="entry name" value="ALLANTOATE DEIMINASE-RELATED"/>
    <property type="match status" value="1"/>
</dbReference>
<feature type="binding site" evidence="3">
    <location>
        <position position="190"/>
    </location>
    <ligand>
        <name>Zn(2+)</name>
        <dbReference type="ChEBI" id="CHEBI:29105"/>
        <label>1</label>
    </ligand>
</feature>
<dbReference type="PANTHER" id="PTHR32494:SF5">
    <property type="entry name" value="ALLANTOATE AMIDOHYDROLASE"/>
    <property type="match status" value="1"/>
</dbReference>
<dbReference type="NCBIfam" id="NF006770">
    <property type="entry name" value="PRK09290.1-4"/>
    <property type="match status" value="1"/>
</dbReference>
<name>A0A938YE60_9ACTN</name>
<dbReference type="Gene3D" id="3.30.70.360">
    <property type="match status" value="1"/>
</dbReference>
<gene>
    <name evidence="4" type="ORF">JL106_12935</name>
</gene>
<dbReference type="EMBL" id="JAERWK010000016">
    <property type="protein sequence ID" value="MBM9468184.1"/>
    <property type="molecule type" value="Genomic_DNA"/>
</dbReference>
<dbReference type="PIRSF" id="PIRSF001235">
    <property type="entry name" value="Amidase_carbamoylase"/>
    <property type="match status" value="1"/>
</dbReference>
<comment type="similarity">
    <text evidence="1">Belongs to the peptidase M20 family.</text>
</comment>
<keyword evidence="3" id="KW-0479">Metal-binding</keyword>